<evidence type="ECO:0000313" key="2">
    <source>
        <dbReference type="EMBL" id="CAD2073516.1"/>
    </source>
</evidence>
<evidence type="ECO:0000313" key="3">
    <source>
        <dbReference type="EMBL" id="MBB6423018.1"/>
    </source>
</evidence>
<dbReference type="AlphaFoldDB" id="A0A6V7R8A1"/>
<evidence type="ECO:0000256" key="1">
    <source>
        <dbReference type="SAM" id="Phobius"/>
    </source>
</evidence>
<proteinExistence type="predicted"/>
<sequence>MIAREIVDFLGLVLSILSNHYVFWYIIFASIIAYGVIKIHKEENKPYLKPLLKIMALYYLLRGTFDIFFM</sequence>
<dbReference type="RefSeq" id="WP_184282222.1">
    <property type="nucleotide sequence ID" value="NZ_BMCO01000001.1"/>
</dbReference>
<dbReference type="EMBL" id="JACHFF010000001">
    <property type="protein sequence ID" value="MBB6423018.1"/>
    <property type="molecule type" value="Genomic_DNA"/>
</dbReference>
<reference evidence="2 4" key="1">
    <citation type="submission" date="2020-07" db="EMBL/GenBank/DDBJ databases">
        <authorList>
            <person name="Criscuolo A."/>
        </authorList>
    </citation>
    <scope>NUCLEOTIDE SEQUENCE [LARGE SCALE GENOMIC DNA]</scope>
    <source>
        <strain evidence="2">CIP111751</strain>
    </source>
</reference>
<evidence type="ECO:0000313" key="5">
    <source>
        <dbReference type="Proteomes" id="UP000545588"/>
    </source>
</evidence>
<dbReference type="EMBL" id="CAJEWA010000005">
    <property type="protein sequence ID" value="CAD2073516.1"/>
    <property type="molecule type" value="Genomic_DNA"/>
</dbReference>
<dbReference type="Proteomes" id="UP000534001">
    <property type="component" value="Unassembled WGS sequence"/>
</dbReference>
<reference evidence="3 5" key="2">
    <citation type="submission" date="2020-08" db="EMBL/GenBank/DDBJ databases">
        <title>Genomic Encyclopedia of Type Strains, Phase IV (KMG-IV): sequencing the most valuable type-strain genomes for metagenomic binning, comparative biology and taxonomic classification.</title>
        <authorList>
            <person name="Goeker M."/>
        </authorList>
    </citation>
    <scope>NUCLEOTIDE SEQUENCE [LARGE SCALE GENOMIC DNA]</scope>
    <source>
        <strain evidence="3 5">DSM 22419</strain>
    </source>
</reference>
<comment type="caution">
    <text evidence="2">The sequence shown here is derived from an EMBL/GenBank/DDBJ whole genome shotgun (WGS) entry which is preliminary data.</text>
</comment>
<gene>
    <name evidence="3" type="ORF">HNR41_000944</name>
    <name evidence="2" type="ORF">JEOCOQ751_00665</name>
</gene>
<organism evidence="2 4">
    <name type="scientific">Jeotgalicoccus coquinae</name>
    <dbReference type="NCBI Taxonomy" id="709509"/>
    <lineage>
        <taxon>Bacteria</taxon>
        <taxon>Bacillati</taxon>
        <taxon>Bacillota</taxon>
        <taxon>Bacilli</taxon>
        <taxon>Bacillales</taxon>
        <taxon>Staphylococcaceae</taxon>
        <taxon>Jeotgalicoccus</taxon>
    </lineage>
</organism>
<keyword evidence="1" id="KW-0812">Transmembrane</keyword>
<keyword evidence="1" id="KW-1133">Transmembrane helix</keyword>
<dbReference type="Proteomes" id="UP000545588">
    <property type="component" value="Unassembled WGS sequence"/>
</dbReference>
<feature type="transmembrane region" description="Helical" evidence="1">
    <location>
        <begin position="22"/>
        <end position="39"/>
    </location>
</feature>
<keyword evidence="5" id="KW-1185">Reference proteome</keyword>
<evidence type="ECO:0000313" key="4">
    <source>
        <dbReference type="Proteomes" id="UP000534001"/>
    </source>
</evidence>
<accession>A0A6V7R8A1</accession>
<keyword evidence="1" id="KW-0472">Membrane</keyword>
<name>A0A6V7R8A1_9STAP</name>
<protein>
    <submittedName>
        <fullName evidence="3">ABC-type Co2+ transport system permease subunit</fullName>
    </submittedName>
</protein>